<dbReference type="InterPro" id="IPR053196">
    <property type="entry name" value="Lipoprotein_YbaY-like"/>
</dbReference>
<dbReference type="InterPro" id="IPR039366">
    <property type="entry name" value="Pilotin"/>
</dbReference>
<accession>A0ABV1M8K5</accession>
<dbReference type="Proteomes" id="UP001433638">
    <property type="component" value="Unassembled WGS sequence"/>
</dbReference>
<dbReference type="EMBL" id="JBEFLD010000007">
    <property type="protein sequence ID" value="MEQ6291700.1"/>
    <property type="molecule type" value="Genomic_DNA"/>
</dbReference>
<evidence type="ECO:0000313" key="2">
    <source>
        <dbReference type="EMBL" id="MEQ6291700.1"/>
    </source>
</evidence>
<name>A0ABV1M8K5_9NEIS</name>
<feature type="signal peptide" evidence="1">
    <location>
        <begin position="1"/>
        <end position="24"/>
    </location>
</feature>
<dbReference type="PROSITE" id="PS51257">
    <property type="entry name" value="PROKAR_LIPOPROTEIN"/>
    <property type="match status" value="1"/>
</dbReference>
<organism evidence="2 3">
    <name type="scientific">Vogesella oryzagri</name>
    <dbReference type="NCBI Taxonomy" id="3160864"/>
    <lineage>
        <taxon>Bacteria</taxon>
        <taxon>Pseudomonadati</taxon>
        <taxon>Pseudomonadota</taxon>
        <taxon>Betaproteobacteria</taxon>
        <taxon>Neisseriales</taxon>
        <taxon>Chromobacteriaceae</taxon>
        <taxon>Vogesella</taxon>
    </lineage>
</organism>
<evidence type="ECO:0000313" key="3">
    <source>
        <dbReference type="Proteomes" id="UP001433638"/>
    </source>
</evidence>
<comment type="caution">
    <text evidence="2">The sequence shown here is derived from an EMBL/GenBank/DDBJ whole genome shotgun (WGS) entry which is preliminary data.</text>
</comment>
<dbReference type="PANTHER" id="PTHR38013">
    <property type="entry name" value="GLYCOPROTEIN/POLYSACCHARIDE METABOLISM"/>
    <property type="match status" value="1"/>
</dbReference>
<dbReference type="PANTHER" id="PTHR38013:SF1">
    <property type="entry name" value="GLYCOPROTEIN_POLYSACCHARIDE METABOLISM"/>
    <property type="match status" value="1"/>
</dbReference>
<keyword evidence="2" id="KW-0449">Lipoprotein</keyword>
<proteinExistence type="predicted"/>
<keyword evidence="1" id="KW-0732">Signal</keyword>
<dbReference type="Pfam" id="PF09619">
    <property type="entry name" value="YscW"/>
    <property type="match status" value="1"/>
</dbReference>
<protein>
    <submittedName>
        <fullName evidence="2">YbaY family lipoprotein</fullName>
    </submittedName>
</protein>
<feature type="chain" id="PRO_5045807132" evidence="1">
    <location>
        <begin position="25"/>
        <end position="139"/>
    </location>
</feature>
<keyword evidence="3" id="KW-1185">Reference proteome</keyword>
<reference evidence="2" key="1">
    <citation type="submission" date="2024-06" db="EMBL/GenBank/DDBJ databases">
        <title>Genome sequence of Vogesella sp. MAHUQ-64.</title>
        <authorList>
            <person name="Huq M.A."/>
        </authorList>
    </citation>
    <scope>NUCLEOTIDE SEQUENCE</scope>
    <source>
        <strain evidence="2">MAHUQ-64</strain>
    </source>
</reference>
<sequence>MSKLTLPRRTLLLGLTASLLGACATRGQTRMAHLNGSAFYLEKIQWPRDKTLLRLRLLDITDSNAAPAVLAEQSLEKVGTPATYSLCYDAQGVQANHRYVVDARLFVDGELRMQGRELVASMDGSSAGPQIRLQMIAID</sequence>
<dbReference type="RefSeq" id="WP_349588916.1">
    <property type="nucleotide sequence ID" value="NZ_JBEFLD010000007.1"/>
</dbReference>
<evidence type="ECO:0000256" key="1">
    <source>
        <dbReference type="SAM" id="SignalP"/>
    </source>
</evidence>
<gene>
    <name evidence="2" type="ORF">ABNW52_13860</name>
</gene>